<dbReference type="InterPro" id="IPR053842">
    <property type="entry name" value="NikA-like"/>
</dbReference>
<evidence type="ECO:0000256" key="1">
    <source>
        <dbReference type="SAM" id="MobiDB-lite"/>
    </source>
</evidence>
<keyword evidence="3" id="KW-1185">Reference proteome</keyword>
<gene>
    <name evidence="2" type="ORF">ING2E5A_0141</name>
</gene>
<dbReference type="EMBL" id="LT608328">
    <property type="protein sequence ID" value="SCM55224.1"/>
    <property type="molecule type" value="Genomic_DNA"/>
</dbReference>
<evidence type="ECO:0000313" key="3">
    <source>
        <dbReference type="Proteomes" id="UP000178485"/>
    </source>
</evidence>
<reference evidence="2 3" key="1">
    <citation type="submission" date="2016-08" db="EMBL/GenBank/DDBJ databases">
        <authorList>
            <person name="Seilhamer J.J."/>
        </authorList>
    </citation>
    <scope>NUCLEOTIDE SEQUENCE [LARGE SCALE GENOMIC DNA]</scope>
    <source>
        <strain evidence="2">ING2-E5A</strain>
    </source>
</reference>
<sequence>MKNDIENESMNTIKKGGRPAKKLGEKRKYTVSVKLDTREYISLRTKANSAGISRSEFIRQSISGSMIRPRITPELNGHIRKLSGMGNNLNQIARRANAEGYANARGEYLRLAVKIDDLIETLRNDG</sequence>
<dbReference type="STRING" id="1642646.ING2E5A_0141"/>
<dbReference type="Pfam" id="PF21983">
    <property type="entry name" value="NikA-like"/>
    <property type="match status" value="1"/>
</dbReference>
<dbReference type="Proteomes" id="UP000178485">
    <property type="component" value="Chromosome i"/>
</dbReference>
<proteinExistence type="predicted"/>
<dbReference type="RefSeq" id="WP_231960403.1">
    <property type="nucleotide sequence ID" value="NZ_LT608328.1"/>
</dbReference>
<evidence type="ECO:0000313" key="2">
    <source>
        <dbReference type="EMBL" id="SCM55224.1"/>
    </source>
</evidence>
<protein>
    <submittedName>
        <fullName evidence="2">Uncharacterized protein</fullName>
    </submittedName>
</protein>
<accession>A0A1G4G393</accession>
<dbReference type="AlphaFoldDB" id="A0A1G4G393"/>
<dbReference type="KEGG" id="pmuc:ING2E5A_0141"/>
<organism evidence="2 3">
    <name type="scientific">Petrimonas mucosa</name>
    <dbReference type="NCBI Taxonomy" id="1642646"/>
    <lineage>
        <taxon>Bacteria</taxon>
        <taxon>Pseudomonadati</taxon>
        <taxon>Bacteroidota</taxon>
        <taxon>Bacteroidia</taxon>
        <taxon>Bacteroidales</taxon>
        <taxon>Dysgonomonadaceae</taxon>
        <taxon>Petrimonas</taxon>
    </lineage>
</organism>
<name>A0A1G4G393_9BACT</name>
<feature type="region of interest" description="Disordered" evidence="1">
    <location>
        <begin position="1"/>
        <end position="24"/>
    </location>
</feature>